<keyword evidence="3" id="KW-1185">Reference proteome</keyword>
<evidence type="ECO:0000313" key="2">
    <source>
        <dbReference type="EMBL" id="MBW0534507.1"/>
    </source>
</evidence>
<name>A0A9Q3IBR7_9BASI</name>
<dbReference type="Proteomes" id="UP000765509">
    <property type="component" value="Unassembled WGS sequence"/>
</dbReference>
<evidence type="ECO:0000313" key="3">
    <source>
        <dbReference type="Proteomes" id="UP000765509"/>
    </source>
</evidence>
<sequence>MISPSNNQLSHSLAIPHQSSDHLTVGTQPNDQMIVNELNVTKLSLIPHGVKPIGTQTHNHNDLTDENSLNHNKPKSRQQRIMLLYMNKTADQLGLYNPSFSILTLDKKKN</sequence>
<accession>A0A9Q3IBR7</accession>
<proteinExistence type="predicted"/>
<feature type="region of interest" description="Disordered" evidence="1">
    <location>
        <begin position="1"/>
        <end position="28"/>
    </location>
</feature>
<dbReference type="AlphaFoldDB" id="A0A9Q3IBR7"/>
<organism evidence="2 3">
    <name type="scientific">Austropuccinia psidii MF-1</name>
    <dbReference type="NCBI Taxonomy" id="1389203"/>
    <lineage>
        <taxon>Eukaryota</taxon>
        <taxon>Fungi</taxon>
        <taxon>Dikarya</taxon>
        <taxon>Basidiomycota</taxon>
        <taxon>Pucciniomycotina</taxon>
        <taxon>Pucciniomycetes</taxon>
        <taxon>Pucciniales</taxon>
        <taxon>Sphaerophragmiaceae</taxon>
        <taxon>Austropuccinia</taxon>
    </lineage>
</organism>
<gene>
    <name evidence="2" type="ORF">O181_074222</name>
</gene>
<protein>
    <submittedName>
        <fullName evidence="2">Uncharacterized protein</fullName>
    </submittedName>
</protein>
<reference evidence="2" key="1">
    <citation type="submission" date="2021-03" db="EMBL/GenBank/DDBJ databases">
        <title>Draft genome sequence of rust myrtle Austropuccinia psidii MF-1, a brazilian biotype.</title>
        <authorList>
            <person name="Quecine M.C."/>
            <person name="Pachon D.M.R."/>
            <person name="Bonatelli M.L."/>
            <person name="Correr F.H."/>
            <person name="Franceschini L.M."/>
            <person name="Leite T.F."/>
            <person name="Margarido G.R.A."/>
            <person name="Almeida C.A."/>
            <person name="Ferrarezi J.A."/>
            <person name="Labate C.A."/>
        </authorList>
    </citation>
    <scope>NUCLEOTIDE SEQUENCE</scope>
    <source>
        <strain evidence="2">MF-1</strain>
    </source>
</reference>
<comment type="caution">
    <text evidence="2">The sequence shown here is derived from an EMBL/GenBank/DDBJ whole genome shotgun (WGS) entry which is preliminary data.</text>
</comment>
<feature type="region of interest" description="Disordered" evidence="1">
    <location>
        <begin position="51"/>
        <end position="74"/>
    </location>
</feature>
<dbReference type="EMBL" id="AVOT02039447">
    <property type="protein sequence ID" value="MBW0534507.1"/>
    <property type="molecule type" value="Genomic_DNA"/>
</dbReference>
<evidence type="ECO:0000256" key="1">
    <source>
        <dbReference type="SAM" id="MobiDB-lite"/>
    </source>
</evidence>